<dbReference type="GO" id="GO:0006260">
    <property type="term" value="P:DNA replication"/>
    <property type="evidence" value="ECO:0007669"/>
    <property type="project" value="InterPro"/>
</dbReference>
<dbReference type="GO" id="GO:0006281">
    <property type="term" value="P:DNA repair"/>
    <property type="evidence" value="ECO:0007669"/>
    <property type="project" value="UniProtKB-KW"/>
</dbReference>
<evidence type="ECO:0000256" key="1">
    <source>
        <dbReference type="ARBA" id="ARBA00004123"/>
    </source>
</evidence>
<reference evidence="9 10" key="1">
    <citation type="submission" date="2023-11" db="UniProtKB">
        <authorList>
            <consortium name="WormBaseParasite"/>
        </authorList>
    </citation>
    <scope>IDENTIFICATION</scope>
</reference>
<dbReference type="Proteomes" id="UP000050790">
    <property type="component" value="Unassembled WGS sequence"/>
</dbReference>
<organism evidence="8 9">
    <name type="scientific">Schistosoma margrebowiei</name>
    <dbReference type="NCBI Taxonomy" id="48269"/>
    <lineage>
        <taxon>Eukaryota</taxon>
        <taxon>Metazoa</taxon>
        <taxon>Spiralia</taxon>
        <taxon>Lophotrochozoa</taxon>
        <taxon>Platyhelminthes</taxon>
        <taxon>Trematoda</taxon>
        <taxon>Digenea</taxon>
        <taxon>Strigeidida</taxon>
        <taxon>Schistosomatoidea</taxon>
        <taxon>Schistosomatidae</taxon>
        <taxon>Schistosoma</taxon>
    </lineage>
</organism>
<evidence type="ECO:0000313" key="10">
    <source>
        <dbReference type="WBParaSite" id="SMRG1_70300.3"/>
    </source>
</evidence>
<dbReference type="InterPro" id="IPR018574">
    <property type="entry name" value="Structure-sp_endonuc_su_Slx4"/>
</dbReference>
<comment type="subcellular location">
    <subcellularLocation>
        <location evidence="1">Nucleus</location>
    </subcellularLocation>
</comment>
<keyword evidence="5" id="KW-0234">DNA repair</keyword>
<evidence type="ECO:0000256" key="6">
    <source>
        <dbReference type="ARBA" id="ARBA00023242"/>
    </source>
</evidence>
<accession>A0AA85A8L9</accession>
<protein>
    <recommendedName>
        <fullName evidence="7">Structure-specific endonuclease subunit SLX4</fullName>
    </recommendedName>
</protein>
<dbReference type="GO" id="GO:0000712">
    <property type="term" value="P:resolution of meiotic recombination intermediates"/>
    <property type="evidence" value="ECO:0007669"/>
    <property type="project" value="TreeGrafter"/>
</dbReference>
<evidence type="ECO:0000313" key="9">
    <source>
        <dbReference type="WBParaSite" id="SMRG1_70300.2"/>
    </source>
</evidence>
<evidence type="ECO:0000256" key="5">
    <source>
        <dbReference type="ARBA" id="ARBA00023204"/>
    </source>
</evidence>
<dbReference type="WBParaSite" id="SMRG1_70300.2">
    <property type="protein sequence ID" value="SMRG1_70300.2"/>
    <property type="gene ID" value="SMRG1_70300"/>
</dbReference>
<dbReference type="PANTHER" id="PTHR21541:SF3">
    <property type="entry name" value="STRUCTURE-SPECIFIC ENDONUCLEASE SUBUNIT SLX4"/>
    <property type="match status" value="1"/>
</dbReference>
<name>A0AA85A8L9_9TREM</name>
<keyword evidence="4" id="KW-0233">DNA recombination</keyword>
<dbReference type="CDD" id="cd18186">
    <property type="entry name" value="BTB_POZ_ZBTB_KLHL-like"/>
    <property type="match status" value="1"/>
</dbReference>
<evidence type="ECO:0000256" key="7">
    <source>
        <dbReference type="ARBA" id="ARBA00029496"/>
    </source>
</evidence>
<evidence type="ECO:0000256" key="2">
    <source>
        <dbReference type="ARBA" id="ARBA00006661"/>
    </source>
</evidence>
<keyword evidence="6" id="KW-0539">Nucleus</keyword>
<keyword evidence="3" id="KW-0227">DNA damage</keyword>
<dbReference type="PANTHER" id="PTHR21541">
    <property type="entry name" value="BTB POZ DOMAIN CONTAINING 12"/>
    <property type="match status" value="1"/>
</dbReference>
<proteinExistence type="inferred from homology"/>
<sequence>MHSSNNLIDDKCPMCSINMETWNTERKQLHKNTCCETFIMYCHRCPACHKQIAGRTSRTHLKRCASKLNMDLFSLMSLSCRDHRFIRHDNEDLHTACALSLSLDEEMKQRKSEAILAQKIDPIDLDSPSHLLLSSEKRERIFAEKLESILLEVKRINKLEKVCGNNDNNSNLIAQSNLWNLASTKLHDIDNITQIYYVNNLIPPLSPTLNPLNSNIISMSQIPGRVSIHKNMKYESNVTVMNEYKENHSDYCCDNVLKKECEQLSPKQSIKLEDKCDTSELSPMFSNTLSKSSSYMTNIHSNPLLSMIGNNLCSDLCLILDEGDIIPAHKFIFAAWNLNIDYSQCDIIEIHNVSKGELINLLQILYSGDRSRLTIEYINHASEALQNVIRNWGLNSVKSELNIVKTEDCCLIHSTNLSTDYKTVNHYSHPTPSVISIQTSSTSNETTQINNSSLQINHNHITTTDYKYTNSTSSFVDSTIIPITTQSSLSSLISVHTPMIPSKLYTSNPARFSRDLFLFSDNEESINGNIDNVDIETYHHSNQVESLQSVDDSNLHGTFKTISKLTTEQETTDNNSPILLLNNSPTCTKLSPILNNDIQVTTPKHFYNSWLEDETTPSPLMKRIRLSNNDEIVSNSLLNVTTITTDVKNSSIVNTIPSNSVCHTVKSILTDSIVDFFTTNSFHNHNSNNNDDDCNKEIQEIDESLSTIKPTNRENCQETFVSNQLLTPDKNVPNSMIESVNTTPIPFTPLPKYEEMMTPELKRALSKYGVKPLPRKRAILLLKEIYNQLHQYEEDEQNQLMSNKRIGSVKYHNDRQLQENCIDKEKKCNNRLDRSKKMILNVSNNVNNVSLLPIRCENDTDNNNNNGELLLSTSTPSNELQNLLNSEVISSNELSHSNSQDLKKLSRKQVNKIKGNINQIVLHYLKNNPNLYMNILTYTPLEFDVVHNMLKSDGIIIGQQKLMDLFDDQCITFTLRNRIKNHNKYNGSISKK</sequence>
<dbReference type="Pfam" id="PF09494">
    <property type="entry name" value="Slx4"/>
    <property type="match status" value="1"/>
</dbReference>
<dbReference type="AlphaFoldDB" id="A0AA85A8L9"/>
<evidence type="ECO:0000313" key="8">
    <source>
        <dbReference type="Proteomes" id="UP000050790"/>
    </source>
</evidence>
<evidence type="ECO:0000256" key="3">
    <source>
        <dbReference type="ARBA" id="ARBA00022763"/>
    </source>
</evidence>
<dbReference type="WBParaSite" id="SMRG1_70300.3">
    <property type="protein sequence ID" value="SMRG1_70300.3"/>
    <property type="gene ID" value="SMRG1_70300"/>
</dbReference>
<dbReference type="GO" id="GO:0033557">
    <property type="term" value="C:Slx1-Slx4 complex"/>
    <property type="evidence" value="ECO:0007669"/>
    <property type="project" value="InterPro"/>
</dbReference>
<comment type="similarity">
    <text evidence="2">Belongs to the SLX4 family.</text>
</comment>
<dbReference type="CDD" id="cd22999">
    <property type="entry name" value="SAP_SLX4"/>
    <property type="match status" value="1"/>
</dbReference>
<evidence type="ECO:0000256" key="4">
    <source>
        <dbReference type="ARBA" id="ARBA00023172"/>
    </source>
</evidence>